<reference evidence="2 3" key="1">
    <citation type="submission" date="2020-08" db="EMBL/GenBank/DDBJ databases">
        <title>Genomic Encyclopedia of Type Strains, Phase IV (KMG-IV): sequencing the most valuable type-strain genomes for metagenomic binning, comparative biology and taxonomic classification.</title>
        <authorList>
            <person name="Goeker M."/>
        </authorList>
    </citation>
    <scope>NUCLEOTIDE SEQUENCE [LARGE SCALE GENOMIC DNA]</scope>
    <source>
        <strain evidence="2 3">DSM 101064</strain>
    </source>
</reference>
<name>A0A7W9BKU5_9RHOB</name>
<protein>
    <submittedName>
        <fullName evidence="2">Uncharacterized protein YecT (DUF1311 family)</fullName>
    </submittedName>
</protein>
<evidence type="ECO:0000259" key="1">
    <source>
        <dbReference type="Pfam" id="PF07007"/>
    </source>
</evidence>
<feature type="domain" description="Lysozyme inhibitor LprI-like N-terminal" evidence="1">
    <location>
        <begin position="56"/>
        <end position="156"/>
    </location>
</feature>
<evidence type="ECO:0000313" key="3">
    <source>
        <dbReference type="Proteomes" id="UP000535415"/>
    </source>
</evidence>
<dbReference type="Gene3D" id="1.20.1270.180">
    <property type="match status" value="1"/>
</dbReference>
<evidence type="ECO:0000313" key="2">
    <source>
        <dbReference type="EMBL" id="MBB5722191.1"/>
    </source>
</evidence>
<keyword evidence="3" id="KW-1185">Reference proteome</keyword>
<organism evidence="2 3">
    <name type="scientific">Yoonia ponticola</name>
    <dbReference type="NCBI Taxonomy" id="1524255"/>
    <lineage>
        <taxon>Bacteria</taxon>
        <taxon>Pseudomonadati</taxon>
        <taxon>Pseudomonadota</taxon>
        <taxon>Alphaproteobacteria</taxon>
        <taxon>Rhodobacterales</taxon>
        <taxon>Paracoccaceae</taxon>
        <taxon>Yoonia</taxon>
    </lineage>
</organism>
<dbReference type="RefSeq" id="WP_183528207.1">
    <property type="nucleotide sequence ID" value="NZ_JACIJM010000004.1"/>
</dbReference>
<accession>A0A7W9BKU5</accession>
<gene>
    <name evidence="2" type="ORF">FHS72_001815</name>
</gene>
<proteinExistence type="predicted"/>
<comment type="caution">
    <text evidence="2">The sequence shown here is derived from an EMBL/GenBank/DDBJ whole genome shotgun (WGS) entry which is preliminary data.</text>
</comment>
<dbReference type="EMBL" id="JACIJM010000004">
    <property type="protein sequence ID" value="MBB5722191.1"/>
    <property type="molecule type" value="Genomic_DNA"/>
</dbReference>
<dbReference type="Proteomes" id="UP000535415">
    <property type="component" value="Unassembled WGS sequence"/>
</dbReference>
<dbReference type="AlphaFoldDB" id="A0A7W9BKU5"/>
<dbReference type="InterPro" id="IPR009739">
    <property type="entry name" value="LprI-like_N"/>
</dbReference>
<sequence length="177" mass="19697">MIATPILAEGSYDVYDLVPEPAALQDYEPDILLNCLRNSGSRGSRQACIGVSSGACMRAEASNHAMAYTACTGAEWGDWDARLNSTYADLVHYQTYGDRDEMAVEKLREMQRAWITFRDAACEWDSVAWGGMLGVGAGPAVADCMMVLTAQQTLFLMERARMERERAERRIRERAAQ</sequence>
<dbReference type="Pfam" id="PF07007">
    <property type="entry name" value="LprI"/>
    <property type="match status" value="1"/>
</dbReference>